<name>A0A445J466_GLYSO</name>
<dbReference type="EMBL" id="QZWG01000009">
    <property type="protein sequence ID" value="RZB93174.1"/>
    <property type="molecule type" value="Genomic_DNA"/>
</dbReference>
<organism evidence="3 4">
    <name type="scientific">Glycine soja</name>
    <name type="common">Wild soybean</name>
    <dbReference type="NCBI Taxonomy" id="3848"/>
    <lineage>
        <taxon>Eukaryota</taxon>
        <taxon>Viridiplantae</taxon>
        <taxon>Streptophyta</taxon>
        <taxon>Embryophyta</taxon>
        <taxon>Tracheophyta</taxon>
        <taxon>Spermatophyta</taxon>
        <taxon>Magnoliopsida</taxon>
        <taxon>eudicotyledons</taxon>
        <taxon>Gunneridae</taxon>
        <taxon>Pentapetalae</taxon>
        <taxon>rosids</taxon>
        <taxon>fabids</taxon>
        <taxon>Fabales</taxon>
        <taxon>Fabaceae</taxon>
        <taxon>Papilionoideae</taxon>
        <taxon>50 kb inversion clade</taxon>
        <taxon>NPAAA clade</taxon>
        <taxon>indigoferoid/millettioid clade</taxon>
        <taxon>Phaseoleae</taxon>
        <taxon>Glycine</taxon>
        <taxon>Glycine subgen. Soja</taxon>
    </lineage>
</organism>
<dbReference type="InterPro" id="IPR012340">
    <property type="entry name" value="NA-bd_OB-fold"/>
</dbReference>
<evidence type="ECO:0000313" key="4">
    <source>
        <dbReference type="Proteomes" id="UP000289340"/>
    </source>
</evidence>
<feature type="domain" description="Replication factor-A protein 1 N-terminal" evidence="2">
    <location>
        <begin position="317"/>
        <end position="414"/>
    </location>
</feature>
<keyword evidence="3" id="KW-0238">DNA-binding</keyword>
<accession>A0A445J466</accession>
<dbReference type="GO" id="GO:0006260">
    <property type="term" value="P:DNA replication"/>
    <property type="evidence" value="ECO:0007669"/>
    <property type="project" value="InterPro"/>
</dbReference>
<evidence type="ECO:0000313" key="3">
    <source>
        <dbReference type="EMBL" id="RZB93174.1"/>
    </source>
</evidence>
<dbReference type="Pfam" id="PF04057">
    <property type="entry name" value="Rep-A_N"/>
    <property type="match status" value="3"/>
</dbReference>
<dbReference type="Gene3D" id="4.10.60.10">
    <property type="entry name" value="Zinc finger, CCHC-type"/>
    <property type="match status" value="1"/>
</dbReference>
<dbReference type="Gene3D" id="2.40.50.140">
    <property type="entry name" value="Nucleic acid-binding proteins"/>
    <property type="match status" value="3"/>
</dbReference>
<dbReference type="CDD" id="cd04477">
    <property type="entry name" value="RPA1N"/>
    <property type="match status" value="3"/>
</dbReference>
<feature type="region of interest" description="Disordered" evidence="1">
    <location>
        <begin position="151"/>
        <end position="170"/>
    </location>
</feature>
<dbReference type="Gramene" id="XM_028391640.1">
    <property type="protein sequence ID" value="XP_028247441.1"/>
    <property type="gene ID" value="LOC114424947"/>
</dbReference>
<protein>
    <submittedName>
        <fullName evidence="3">Replication protein A 70 kDa DNA-binding subunit E</fullName>
    </submittedName>
</protein>
<feature type="region of interest" description="Disordered" evidence="1">
    <location>
        <begin position="118"/>
        <end position="143"/>
    </location>
</feature>
<feature type="domain" description="Replication factor-A protein 1 N-terminal" evidence="2">
    <location>
        <begin position="5"/>
        <end position="103"/>
    </location>
</feature>
<proteinExistence type="predicted"/>
<dbReference type="PANTHER" id="PTHR14944">
    <property type="entry name" value="RPA-RELATED PROTEIN RADX"/>
    <property type="match status" value="1"/>
</dbReference>
<dbReference type="FunFam" id="2.40.50.140:FF:000117">
    <property type="entry name" value="Replication protein A subunit"/>
    <property type="match status" value="3"/>
</dbReference>
<dbReference type="GO" id="GO:0003697">
    <property type="term" value="F:single-stranded DNA binding"/>
    <property type="evidence" value="ECO:0007669"/>
    <property type="project" value="InterPro"/>
</dbReference>
<reference evidence="3 4" key="1">
    <citation type="submission" date="2018-09" db="EMBL/GenBank/DDBJ databases">
        <title>A high-quality reference genome of wild soybean provides a powerful tool to mine soybean genomes.</title>
        <authorList>
            <person name="Xie M."/>
            <person name="Chung C.Y.L."/>
            <person name="Li M.-W."/>
            <person name="Wong F.-L."/>
            <person name="Chan T.-F."/>
            <person name="Lam H.-M."/>
        </authorList>
    </citation>
    <scope>NUCLEOTIDE SEQUENCE [LARGE SCALE GENOMIC DNA]</scope>
    <source>
        <strain evidence="4">cv. W05</strain>
        <tissue evidence="3">Hypocotyl of etiolated seedlings</tissue>
    </source>
</reference>
<feature type="compositionally biased region" description="Polar residues" evidence="1">
    <location>
        <begin position="128"/>
        <end position="139"/>
    </location>
</feature>
<feature type="domain" description="Replication factor-A protein 1 N-terminal" evidence="2">
    <location>
        <begin position="176"/>
        <end position="275"/>
    </location>
</feature>
<dbReference type="PANTHER" id="PTHR14944:SF2">
    <property type="entry name" value="RPA-RELATED PROTEIN RADX"/>
    <property type="match status" value="1"/>
</dbReference>
<comment type="caution">
    <text evidence="3">The sequence shown here is derived from an EMBL/GenBank/DDBJ whole genome shotgun (WGS) entry which is preliminary data.</text>
</comment>
<dbReference type="InterPro" id="IPR007199">
    <property type="entry name" value="Rep_factor-A_N"/>
</dbReference>
<sequence length="563" mass="60737">MAVSLTQGAITEICRGNCSENLQPVLQVIELKQVQSQQNSTVERYCVVLSDGSFYQQGMLATQKNDLVHSGKLQKGSVLRLTQFLCNVVQNHKIIIIIDLDVILDYCELIGQPVSTPKHTPKEPGVNFGNSQSLNSSSHAGGMNARPNVSGSSIYYPKANPPARNDPPAYPKAKTLTQGAIMEICSGNDPKNLQPVLQVIEFKLVQSQQNSTIERYRVVLSDGSFYQQGMLATQKNELIYSGRLQQGAIIRLTQFICNVVQNRKIIIIVDLDVICEKCELIGEPVAAPKGAPAESATGQSGFTFGNLQYLDRSSHSGGMTTIQNLAGQSLDLKPVLQVLELELVNSQQHSASVNFHLVLSDGYHFQQAMLTTQKNQLVRSGKLQKGSIVRLTQFVCNIVQSCKIIMVLDLDVVLEKCELLGQPVAAPAEFATGQPSGFTFGNSQSLNSCSHAGGVSGLANDFSAMNLATGQVTPPAYNPINSSSDFDFGMPTNQVGQRYESQYNNFVSAGAPGSYMSCTNCGGSGHSSLLCPNIRNLPLGSGGGASVECCKCHQSDHWGERLP</sequence>
<dbReference type="Proteomes" id="UP000289340">
    <property type="component" value="Chromosome 9"/>
</dbReference>
<gene>
    <name evidence="3" type="ORF">D0Y65_024848</name>
</gene>
<dbReference type="InterPro" id="IPR040893">
    <property type="entry name" value="RADX"/>
</dbReference>
<dbReference type="SUPFAM" id="SSF50249">
    <property type="entry name" value="Nucleic acid-binding proteins"/>
    <property type="match status" value="3"/>
</dbReference>
<dbReference type="GO" id="GO:0005634">
    <property type="term" value="C:nucleus"/>
    <property type="evidence" value="ECO:0007669"/>
    <property type="project" value="InterPro"/>
</dbReference>
<dbReference type="AlphaFoldDB" id="A0A445J466"/>
<keyword evidence="4" id="KW-1185">Reference proteome</keyword>
<evidence type="ECO:0000256" key="1">
    <source>
        <dbReference type="SAM" id="MobiDB-lite"/>
    </source>
</evidence>
<evidence type="ECO:0000259" key="2">
    <source>
        <dbReference type="Pfam" id="PF04057"/>
    </source>
</evidence>